<dbReference type="AlphaFoldDB" id="A0A5C8NM58"/>
<dbReference type="EMBL" id="VDUX01000002">
    <property type="protein sequence ID" value="TXL62005.1"/>
    <property type="molecule type" value="Genomic_DNA"/>
</dbReference>
<dbReference type="Pfam" id="PF02643">
    <property type="entry name" value="DUF192"/>
    <property type="match status" value="1"/>
</dbReference>
<dbReference type="Proteomes" id="UP000321571">
    <property type="component" value="Unassembled WGS sequence"/>
</dbReference>
<proteinExistence type="predicted"/>
<evidence type="ECO:0000313" key="1">
    <source>
        <dbReference type="EMBL" id="TXL62005.1"/>
    </source>
</evidence>
<sequence>MNTTGDSLLVDGREVAPLELADTFGRRRHGLLRRDRVDGAFWLRPCRHVHTFGMRFAIDVALVDKDGVVLHTQTMRPGRLSAVKLRCRSVIEAEAGAFEPWGLKPGSVVEAGHD</sequence>
<reference evidence="1 2" key="1">
    <citation type="submission" date="2019-06" db="EMBL/GenBank/DDBJ databases">
        <title>Aeromicrobium sp. nov., isolated from a maize field.</title>
        <authorList>
            <person name="Lin S.-Y."/>
            <person name="Tsai C.-F."/>
            <person name="Young C.-C."/>
        </authorList>
    </citation>
    <scope>NUCLEOTIDE SEQUENCE [LARGE SCALE GENOMIC DNA]</scope>
    <source>
        <strain evidence="1 2">CC-CFT486</strain>
    </source>
</reference>
<name>A0A5C8NM58_9ACTN</name>
<dbReference type="OrthoDB" id="3177228at2"/>
<accession>A0A5C8NM58</accession>
<dbReference type="RefSeq" id="WP_147684265.1">
    <property type="nucleotide sequence ID" value="NZ_VDUX01000002.1"/>
</dbReference>
<dbReference type="InterPro" id="IPR038695">
    <property type="entry name" value="Saro_0823-like_sf"/>
</dbReference>
<organism evidence="1 2">
    <name type="scientific">Aeromicrobium terrae</name>
    <dbReference type="NCBI Taxonomy" id="2498846"/>
    <lineage>
        <taxon>Bacteria</taxon>
        <taxon>Bacillati</taxon>
        <taxon>Actinomycetota</taxon>
        <taxon>Actinomycetes</taxon>
        <taxon>Propionibacteriales</taxon>
        <taxon>Nocardioidaceae</taxon>
        <taxon>Aeromicrobium</taxon>
    </lineage>
</organism>
<dbReference type="InterPro" id="IPR003795">
    <property type="entry name" value="DUF192"/>
</dbReference>
<dbReference type="Gene3D" id="2.60.120.1140">
    <property type="entry name" value="Protein of unknown function DUF192"/>
    <property type="match status" value="1"/>
</dbReference>
<evidence type="ECO:0000313" key="2">
    <source>
        <dbReference type="Proteomes" id="UP000321571"/>
    </source>
</evidence>
<comment type="caution">
    <text evidence="1">The sequence shown here is derived from an EMBL/GenBank/DDBJ whole genome shotgun (WGS) entry which is preliminary data.</text>
</comment>
<gene>
    <name evidence="1" type="ORF">FHP06_04640</name>
</gene>
<keyword evidence="2" id="KW-1185">Reference proteome</keyword>
<protein>
    <submittedName>
        <fullName evidence="1">DUF192 domain-containing protein</fullName>
    </submittedName>
</protein>